<dbReference type="CDD" id="cd02440">
    <property type="entry name" value="AdoMet_MTases"/>
    <property type="match status" value="1"/>
</dbReference>
<dbReference type="GO" id="GO:0008168">
    <property type="term" value="F:methyltransferase activity"/>
    <property type="evidence" value="ECO:0007669"/>
    <property type="project" value="UniProtKB-KW"/>
</dbReference>
<gene>
    <name evidence="2" type="ORF">E8P82_00775</name>
</gene>
<protein>
    <submittedName>
        <fullName evidence="2">Methyltransferase domain-containing protein</fullName>
    </submittedName>
</protein>
<dbReference type="AlphaFoldDB" id="A0A4S5EA67"/>
<reference evidence="2 3" key="1">
    <citation type="submission" date="2019-04" db="EMBL/GenBank/DDBJ databases">
        <authorList>
            <person name="Liu Q."/>
            <person name="Xin Y.-H."/>
        </authorList>
    </citation>
    <scope>NUCLEOTIDE SEQUENCE [LARGE SCALE GENOMIC DNA]</scope>
    <source>
        <strain evidence="2 3">AM23</strain>
    </source>
</reference>
<feature type="domain" description="Methyltransferase" evidence="1">
    <location>
        <begin position="35"/>
        <end position="167"/>
    </location>
</feature>
<dbReference type="RefSeq" id="WP_136452585.1">
    <property type="nucleotide sequence ID" value="NZ_SSWH01000001.1"/>
</dbReference>
<evidence type="ECO:0000313" key="2">
    <source>
        <dbReference type="EMBL" id="THJ68483.1"/>
    </source>
</evidence>
<organism evidence="2 3">
    <name type="scientific">Arthrobacter echini</name>
    <dbReference type="NCBI Taxonomy" id="1529066"/>
    <lineage>
        <taxon>Bacteria</taxon>
        <taxon>Bacillati</taxon>
        <taxon>Actinomycetota</taxon>
        <taxon>Actinomycetes</taxon>
        <taxon>Micrococcales</taxon>
        <taxon>Micrococcaceae</taxon>
        <taxon>Arthrobacter</taxon>
    </lineage>
</organism>
<dbReference type="PANTHER" id="PTHR43861">
    <property type="entry name" value="TRANS-ACONITATE 2-METHYLTRANSFERASE-RELATED"/>
    <property type="match status" value="1"/>
</dbReference>
<dbReference type="Pfam" id="PF13847">
    <property type="entry name" value="Methyltransf_31"/>
    <property type="match status" value="1"/>
</dbReference>
<dbReference type="InterPro" id="IPR025714">
    <property type="entry name" value="Methyltranfer_dom"/>
</dbReference>
<dbReference type="SUPFAM" id="SSF53335">
    <property type="entry name" value="S-adenosyl-L-methionine-dependent methyltransferases"/>
    <property type="match status" value="1"/>
</dbReference>
<dbReference type="InterPro" id="IPR029063">
    <property type="entry name" value="SAM-dependent_MTases_sf"/>
</dbReference>
<comment type="caution">
    <text evidence="2">The sequence shown here is derived from an EMBL/GenBank/DDBJ whole genome shotgun (WGS) entry which is preliminary data.</text>
</comment>
<accession>A0A4S5EA67</accession>
<keyword evidence="2" id="KW-0808">Transferase</keyword>
<dbReference type="OrthoDB" id="9795634at2"/>
<dbReference type="GO" id="GO:0032259">
    <property type="term" value="P:methylation"/>
    <property type="evidence" value="ECO:0007669"/>
    <property type="project" value="UniProtKB-KW"/>
</dbReference>
<dbReference type="Proteomes" id="UP000305233">
    <property type="component" value="Unassembled WGS sequence"/>
</dbReference>
<evidence type="ECO:0000313" key="3">
    <source>
        <dbReference type="Proteomes" id="UP000305233"/>
    </source>
</evidence>
<sequence>MNDEAYSHGHHASVTAAHATRTVASSAAYLAPHLQSGMDVLDVGCGPGSITAGLAELVAPGSVVGMDGSADVVAQAAETYADVTNAEFHEGNIYDLDVPDESFDVVHAHQVLQHLADPVAALRELRRVVRPGGVVAVRDADYGAMTWHPAVEELDEWREVYGRLARGNHGEPDAGRRLPGWASAAGFAEVEVSSSTWVYSSAEERRFLSDQWAERVLHSAFAEQTLERGLADQRTLARLAEGWHRWARMDDGVFLMPSVEILARD</sequence>
<name>A0A4S5EA67_9MICC</name>
<keyword evidence="3" id="KW-1185">Reference proteome</keyword>
<keyword evidence="2" id="KW-0489">Methyltransferase</keyword>
<proteinExistence type="predicted"/>
<dbReference type="Gene3D" id="3.40.50.150">
    <property type="entry name" value="Vaccinia Virus protein VP39"/>
    <property type="match status" value="1"/>
</dbReference>
<evidence type="ECO:0000259" key="1">
    <source>
        <dbReference type="Pfam" id="PF13847"/>
    </source>
</evidence>
<dbReference type="EMBL" id="SSWH01000001">
    <property type="protein sequence ID" value="THJ68483.1"/>
    <property type="molecule type" value="Genomic_DNA"/>
</dbReference>